<dbReference type="EMBL" id="LK022848">
    <property type="protein sequence ID" value="CDR08054.1"/>
    <property type="molecule type" value="Genomic_DNA"/>
</dbReference>
<dbReference type="HOGENOM" id="CLU_3405734_0_0_11"/>
<organism evidence="2">
    <name type="scientific">Streptomyces iranensis</name>
    <dbReference type="NCBI Taxonomy" id="576784"/>
    <lineage>
        <taxon>Bacteria</taxon>
        <taxon>Bacillati</taxon>
        <taxon>Actinomycetota</taxon>
        <taxon>Actinomycetes</taxon>
        <taxon>Kitasatosporales</taxon>
        <taxon>Streptomycetaceae</taxon>
        <taxon>Streptomyces</taxon>
        <taxon>Streptomyces violaceusniger group</taxon>
    </lineage>
</organism>
<sequence>MAAWRPGDGLAPTDRAAPTPPRDLFDRSDE</sequence>
<reference evidence="2" key="1">
    <citation type="submission" date="2014-05" db="EMBL/GenBank/DDBJ databases">
        <authorList>
            <person name="Horn Fabian"/>
        </authorList>
    </citation>
    <scope>NUCLEOTIDE SEQUENCE</scope>
</reference>
<accession>A0A060ZY19</accession>
<gene>
    <name evidence="2" type="ORF">SIRAN4751</name>
</gene>
<evidence type="ECO:0000256" key="1">
    <source>
        <dbReference type="SAM" id="MobiDB-lite"/>
    </source>
</evidence>
<name>A0A060ZY19_9ACTN</name>
<protein>
    <submittedName>
        <fullName evidence="2">Uncharacterized protein</fullName>
    </submittedName>
</protein>
<evidence type="ECO:0000313" key="2">
    <source>
        <dbReference type="EMBL" id="CDR08054.1"/>
    </source>
</evidence>
<proteinExistence type="predicted"/>
<feature type="region of interest" description="Disordered" evidence="1">
    <location>
        <begin position="1"/>
        <end position="30"/>
    </location>
</feature>
<dbReference type="AlphaFoldDB" id="A0A060ZY19"/>
<dbReference type="PATRIC" id="fig|576784.4.peg.4791"/>